<dbReference type="AlphaFoldDB" id="A0A074VGH0"/>
<feature type="region of interest" description="Disordered" evidence="1">
    <location>
        <begin position="116"/>
        <end position="146"/>
    </location>
</feature>
<evidence type="ECO:0000313" key="3">
    <source>
        <dbReference type="Proteomes" id="UP000030672"/>
    </source>
</evidence>
<organism evidence="2 3">
    <name type="scientific">Aureobasidium melanogenum (strain CBS 110374)</name>
    <name type="common">Aureobasidium pullulans var. melanogenum</name>
    <dbReference type="NCBI Taxonomy" id="1043003"/>
    <lineage>
        <taxon>Eukaryota</taxon>
        <taxon>Fungi</taxon>
        <taxon>Dikarya</taxon>
        <taxon>Ascomycota</taxon>
        <taxon>Pezizomycotina</taxon>
        <taxon>Dothideomycetes</taxon>
        <taxon>Dothideomycetidae</taxon>
        <taxon>Dothideales</taxon>
        <taxon>Saccotheciaceae</taxon>
        <taxon>Aureobasidium</taxon>
    </lineage>
</organism>
<evidence type="ECO:0000256" key="1">
    <source>
        <dbReference type="SAM" id="MobiDB-lite"/>
    </source>
</evidence>
<reference evidence="2 3" key="1">
    <citation type="journal article" date="2014" name="BMC Genomics">
        <title>Genome sequencing of four Aureobasidium pullulans varieties: biotechnological potential, stress tolerance, and description of new species.</title>
        <authorList>
            <person name="Gostin Ar C."/>
            <person name="Ohm R.A."/>
            <person name="Kogej T."/>
            <person name="Sonjak S."/>
            <person name="Turk M."/>
            <person name="Zajc J."/>
            <person name="Zalar P."/>
            <person name="Grube M."/>
            <person name="Sun H."/>
            <person name="Han J."/>
            <person name="Sharma A."/>
            <person name="Chiniquy J."/>
            <person name="Ngan C.Y."/>
            <person name="Lipzen A."/>
            <person name="Barry K."/>
            <person name="Grigoriev I.V."/>
            <person name="Gunde-Cimerman N."/>
        </authorList>
    </citation>
    <scope>NUCLEOTIDE SEQUENCE [LARGE SCALE GENOMIC DNA]</scope>
    <source>
        <strain evidence="2 3">CBS 110374</strain>
    </source>
</reference>
<name>A0A074VGH0_AURM1</name>
<dbReference type="EMBL" id="KL584847">
    <property type="protein sequence ID" value="KEQ59568.1"/>
    <property type="molecule type" value="Genomic_DNA"/>
</dbReference>
<feature type="region of interest" description="Disordered" evidence="1">
    <location>
        <begin position="321"/>
        <end position="375"/>
    </location>
</feature>
<feature type="region of interest" description="Disordered" evidence="1">
    <location>
        <begin position="462"/>
        <end position="496"/>
    </location>
</feature>
<keyword evidence="3" id="KW-1185">Reference proteome</keyword>
<protein>
    <submittedName>
        <fullName evidence="2">Uncharacterized protein</fullName>
    </submittedName>
</protein>
<dbReference type="Proteomes" id="UP000030672">
    <property type="component" value="Unassembled WGS sequence"/>
</dbReference>
<feature type="compositionally biased region" description="Basic and acidic residues" evidence="1">
    <location>
        <begin position="127"/>
        <end position="146"/>
    </location>
</feature>
<feature type="compositionally biased region" description="Polar residues" evidence="1">
    <location>
        <begin position="480"/>
        <end position="493"/>
    </location>
</feature>
<feature type="compositionally biased region" description="Polar residues" evidence="1">
    <location>
        <begin position="396"/>
        <end position="410"/>
    </location>
</feature>
<dbReference type="HOGENOM" id="CLU_530983_0_0_1"/>
<feature type="compositionally biased region" description="Polar residues" evidence="1">
    <location>
        <begin position="351"/>
        <end position="364"/>
    </location>
</feature>
<proteinExistence type="predicted"/>
<sequence length="513" mass="58214">MTAAATNMKNIRWEDRTNRIVILFNNEQFALARKEVRVLLDYPELHPLCRIRCLIVLARAVEDRYQAQMIYNDANRIWAFIRRRWPPRNTYRRGNCLMAEARRKLDDLRSDILADEPNDDGYFDGPPKWRPEPAKEERERSTESVRVHPFKKNAEMTDQKKGNSLSEVDDESFLDKLKRLRAETYAPISEYKLDQGFCVDPRVFFSINMECISVEKSMMVCDIIEEQNRFFPFWHTPGQAEKKKAAIPGSSVSNPRQVQDRNIALPGRSILPIIEKEDTKIDKPKTILRDVPDELSSDEDAAGGKVEKLTMTEIFHWDQYEESSESKLPSPTKVKPSASPKPSRSRPASSDHSASAPQQANDVSAQAEDSRSSSTSVLGLNQVELPHSLSAPLPETSKNVEPSHEIPQSTKKNRRSSVKGVFKLSVNNLKNLKTATIGEVITRDRRRLPTAKSSLEAVLKADDKRRAAAERDKKNKTQKKSSGQLASDANTSERSGRRLSIKCSMSCLLSCSW</sequence>
<gene>
    <name evidence="2" type="ORF">M437DRAFT_87474</name>
</gene>
<feature type="region of interest" description="Disordered" evidence="1">
    <location>
        <begin position="389"/>
        <end position="418"/>
    </location>
</feature>
<feature type="compositionally biased region" description="Basic and acidic residues" evidence="1">
    <location>
        <begin position="462"/>
        <end position="475"/>
    </location>
</feature>
<evidence type="ECO:0000313" key="2">
    <source>
        <dbReference type="EMBL" id="KEQ59568.1"/>
    </source>
</evidence>
<dbReference type="GeneID" id="63922019"/>
<feature type="compositionally biased region" description="Low complexity" evidence="1">
    <location>
        <begin position="329"/>
        <end position="350"/>
    </location>
</feature>
<dbReference type="RefSeq" id="XP_040876591.1">
    <property type="nucleotide sequence ID" value="XM_041028646.1"/>
</dbReference>
<accession>A0A074VGH0</accession>